<dbReference type="InterPro" id="IPR012340">
    <property type="entry name" value="NA-bd_OB-fold"/>
</dbReference>
<dbReference type="AlphaFoldDB" id="A0AB34QVX8"/>
<name>A0AB34QVX8_BACPU</name>
<dbReference type="Gene3D" id="2.40.50.140">
    <property type="entry name" value="Nucleic acid-binding proteins"/>
    <property type="match status" value="1"/>
</dbReference>
<proteinExistence type="predicted"/>
<organism evidence="1 2">
    <name type="scientific">Bacillus pumilus</name>
    <name type="common">Bacillus mesentericus</name>
    <dbReference type="NCBI Taxonomy" id="1408"/>
    <lineage>
        <taxon>Bacteria</taxon>
        <taxon>Bacillati</taxon>
        <taxon>Bacillota</taxon>
        <taxon>Bacilli</taxon>
        <taxon>Bacillales</taxon>
        <taxon>Bacillaceae</taxon>
        <taxon>Bacillus</taxon>
    </lineage>
</organism>
<dbReference type="Pfam" id="PF11518">
    <property type="entry name" value="DUF3221"/>
    <property type="match status" value="1"/>
</dbReference>
<gene>
    <name evidence="1" type="ORF">B4127_1988</name>
</gene>
<evidence type="ECO:0000313" key="1">
    <source>
        <dbReference type="EMBL" id="KIL14029.1"/>
    </source>
</evidence>
<reference evidence="1 2" key="1">
    <citation type="submission" date="2014-12" db="EMBL/GenBank/DDBJ databases">
        <title>Draft Genome Sequences of Five Spore-Forming Food Isolates of Bacillus pumilus.</title>
        <authorList>
            <person name="de Jong A."/>
            <person name="van Heel A.J."/>
            <person name="Montalban-Lopez M."/>
            <person name="Krawczyk A.O."/>
            <person name="Berendsen E.M."/>
            <person name="Wells-Bennik M."/>
            <person name="Kuipers O.P."/>
        </authorList>
    </citation>
    <scope>NUCLEOTIDE SEQUENCE [LARGE SCALE GENOMIC DNA]</scope>
    <source>
        <strain evidence="1 2">B4127</strain>
    </source>
</reference>
<comment type="caution">
    <text evidence="1">The sequence shown here is derived from an EMBL/GenBank/DDBJ whole genome shotgun (WGS) entry which is preliminary data.</text>
</comment>
<evidence type="ECO:0008006" key="3">
    <source>
        <dbReference type="Google" id="ProtNLM"/>
    </source>
</evidence>
<dbReference type="Proteomes" id="UP000031978">
    <property type="component" value="Unassembled WGS sequence"/>
</dbReference>
<sequence length="45" mass="5303">MDLTKVDTKELSQGQTIEIWFDELQESFPPKATVEKYNIIMDKNK</sequence>
<dbReference type="InterPro" id="IPR021598">
    <property type="entry name" value="DUF3221"/>
</dbReference>
<protein>
    <recommendedName>
        <fullName evidence="3">DUF3221 domain-containing protein</fullName>
    </recommendedName>
</protein>
<evidence type="ECO:0000313" key="2">
    <source>
        <dbReference type="Proteomes" id="UP000031978"/>
    </source>
</evidence>
<dbReference type="EMBL" id="JXCL01000037">
    <property type="protein sequence ID" value="KIL14029.1"/>
    <property type="molecule type" value="Genomic_DNA"/>
</dbReference>
<accession>A0AB34QVX8</accession>